<feature type="transmembrane region" description="Helical" evidence="1">
    <location>
        <begin position="100"/>
        <end position="119"/>
    </location>
</feature>
<evidence type="ECO:0000256" key="1">
    <source>
        <dbReference type="SAM" id="Phobius"/>
    </source>
</evidence>
<proteinExistence type="predicted"/>
<feature type="transmembrane region" description="Helical" evidence="1">
    <location>
        <begin position="131"/>
        <end position="156"/>
    </location>
</feature>
<gene>
    <name evidence="2" type="ORF">MNQ99_03600</name>
</gene>
<dbReference type="InterPro" id="IPR006750">
    <property type="entry name" value="YdcZ"/>
</dbReference>
<feature type="transmembrane region" description="Helical" evidence="1">
    <location>
        <begin position="257"/>
        <end position="279"/>
    </location>
</feature>
<feature type="transmembrane region" description="Helical" evidence="1">
    <location>
        <begin position="34"/>
        <end position="55"/>
    </location>
</feature>
<reference evidence="2 3" key="1">
    <citation type="submission" date="2022-03" db="EMBL/GenBank/DDBJ databases">
        <title>Isotopic signatures of nitrous oxide derived from detoxification processes.</title>
        <authorList>
            <person name="Behrendt U."/>
            <person name="Buchen C."/>
            <person name="Well R."/>
            <person name="Ulrich A."/>
            <person name="Rohe L."/>
            <person name="Kolb S."/>
            <person name="Schloter M."/>
            <person name="Horn M.A."/>
            <person name="Augustin J."/>
        </authorList>
    </citation>
    <scope>NUCLEOTIDE SEQUENCE [LARGE SCALE GENOMIC DNA]</scope>
    <source>
        <strain evidence="2 3">S4-C24</strain>
    </source>
</reference>
<keyword evidence="1" id="KW-0812">Transmembrane</keyword>
<keyword evidence="1" id="KW-1133">Transmembrane helix</keyword>
<feature type="transmembrane region" description="Helical" evidence="1">
    <location>
        <begin position="76"/>
        <end position="94"/>
    </location>
</feature>
<feature type="transmembrane region" description="Helical" evidence="1">
    <location>
        <begin position="201"/>
        <end position="221"/>
    </location>
</feature>
<name>A0ABY3W809_9MICC</name>
<dbReference type="Pfam" id="PF04657">
    <property type="entry name" value="DMT_YdcZ"/>
    <property type="match status" value="2"/>
</dbReference>
<dbReference type="PANTHER" id="PTHR34821:SF2">
    <property type="entry name" value="INNER MEMBRANE PROTEIN YDCZ"/>
    <property type="match status" value="1"/>
</dbReference>
<accession>A0ABY3W809</accession>
<dbReference type="RefSeq" id="WP_241914487.1">
    <property type="nucleotide sequence ID" value="NZ_CP093326.1"/>
</dbReference>
<dbReference type="PANTHER" id="PTHR34821">
    <property type="entry name" value="INNER MEMBRANE PROTEIN YDCZ"/>
    <property type="match status" value="1"/>
</dbReference>
<protein>
    <submittedName>
        <fullName evidence="2">DMT family transporter</fullName>
    </submittedName>
</protein>
<keyword evidence="1" id="KW-0472">Membrane</keyword>
<evidence type="ECO:0000313" key="3">
    <source>
        <dbReference type="Proteomes" id="UP000829069"/>
    </source>
</evidence>
<feature type="transmembrane region" description="Helical" evidence="1">
    <location>
        <begin position="162"/>
        <end position="181"/>
    </location>
</feature>
<feature type="transmembrane region" description="Helical" evidence="1">
    <location>
        <begin position="233"/>
        <end position="252"/>
    </location>
</feature>
<feature type="transmembrane region" description="Helical" evidence="1">
    <location>
        <begin position="291"/>
        <end position="309"/>
    </location>
</feature>
<sequence length="314" mass="31738">MPVALALLLALVAGVGLAVQSRINSQLGIELQDSVGAALVSFGTGFAAVVLFALVRPKVRAKLRAVPGLLRRRVYPRWYLLAGVVGALYVFAQAATVGPIGLSLFTIAIVTGQMASGLLMDRLGIGAGRKIAVSGARITGAVLAFLAAVLAASAHFGSSKAVGPLVLFMLIPLLSGLLQSVQQGVLGQIGTAHGSPVISTLLNFGVGTVALLAVWVVQAAIIGRADLLTGQWWLYLGGPLGTMILAAATICVASTGVLLMTLTVIGGQLVGALAVDIFWPSAGSVVGPETLLGIGLTGVALLIAARASGPRSAR</sequence>
<dbReference type="EMBL" id="CP093326">
    <property type="protein sequence ID" value="UNK46467.1"/>
    <property type="molecule type" value="Genomic_DNA"/>
</dbReference>
<organism evidence="2 3">
    <name type="scientific">Arthrobacter sulfonylureivorans</name>
    <dbReference type="NCBI Taxonomy" id="2486855"/>
    <lineage>
        <taxon>Bacteria</taxon>
        <taxon>Bacillati</taxon>
        <taxon>Actinomycetota</taxon>
        <taxon>Actinomycetes</taxon>
        <taxon>Micrococcales</taxon>
        <taxon>Micrococcaceae</taxon>
        <taxon>Arthrobacter</taxon>
    </lineage>
</organism>
<dbReference type="Proteomes" id="UP000829069">
    <property type="component" value="Chromosome"/>
</dbReference>
<keyword evidence="3" id="KW-1185">Reference proteome</keyword>
<evidence type="ECO:0000313" key="2">
    <source>
        <dbReference type="EMBL" id="UNK46467.1"/>
    </source>
</evidence>